<keyword evidence="3 6" id="KW-0949">S-adenosyl-L-methionine</keyword>
<organism evidence="9 10">
    <name type="scientific">Klebsormidium nitens</name>
    <name type="common">Green alga</name>
    <name type="synonym">Ulothrix nitens</name>
    <dbReference type="NCBI Taxonomy" id="105231"/>
    <lineage>
        <taxon>Eukaryota</taxon>
        <taxon>Viridiplantae</taxon>
        <taxon>Streptophyta</taxon>
        <taxon>Klebsormidiophyceae</taxon>
        <taxon>Klebsormidiales</taxon>
        <taxon>Klebsormidiaceae</taxon>
        <taxon>Klebsormidium</taxon>
    </lineage>
</organism>
<accession>A0A1Y1IKM2</accession>
<dbReference type="Gene3D" id="3.40.50.150">
    <property type="entry name" value="Vaccinia Virus protein VP39"/>
    <property type="match status" value="1"/>
</dbReference>
<evidence type="ECO:0000256" key="1">
    <source>
        <dbReference type="ARBA" id="ARBA00022603"/>
    </source>
</evidence>
<dbReference type="OrthoDB" id="435282at2759"/>
<proteinExistence type="inferred from homology"/>
<dbReference type="InterPro" id="IPR049561">
    <property type="entry name" value="NSUN5_7_fdxn-like"/>
</dbReference>
<dbReference type="InterPro" id="IPR048889">
    <property type="entry name" value="NSUN5_RCM1_N"/>
</dbReference>
<dbReference type="PANTHER" id="PTHR22807:SF4">
    <property type="entry name" value="28S RRNA (CYTOSINE-C(5))-METHYLTRANSFERASE"/>
    <property type="match status" value="1"/>
</dbReference>
<feature type="region of interest" description="Disordered" evidence="7">
    <location>
        <begin position="449"/>
        <end position="628"/>
    </location>
</feature>
<reference evidence="9 10" key="1">
    <citation type="journal article" date="2014" name="Nat. Commun.">
        <title>Klebsormidium flaccidum genome reveals primary factors for plant terrestrial adaptation.</title>
        <authorList>
            <person name="Hori K."/>
            <person name="Maruyama F."/>
            <person name="Fujisawa T."/>
            <person name="Togashi T."/>
            <person name="Yamamoto N."/>
            <person name="Seo M."/>
            <person name="Sato S."/>
            <person name="Yamada T."/>
            <person name="Mori H."/>
            <person name="Tajima N."/>
            <person name="Moriyama T."/>
            <person name="Ikeuchi M."/>
            <person name="Watanabe M."/>
            <person name="Wada H."/>
            <person name="Kobayashi K."/>
            <person name="Saito M."/>
            <person name="Masuda T."/>
            <person name="Sasaki-Sekimoto Y."/>
            <person name="Mashiguchi K."/>
            <person name="Awai K."/>
            <person name="Shimojima M."/>
            <person name="Masuda S."/>
            <person name="Iwai M."/>
            <person name="Nobusawa T."/>
            <person name="Narise T."/>
            <person name="Kondo S."/>
            <person name="Saito H."/>
            <person name="Sato R."/>
            <person name="Murakawa M."/>
            <person name="Ihara Y."/>
            <person name="Oshima-Yamada Y."/>
            <person name="Ohtaka K."/>
            <person name="Satoh M."/>
            <person name="Sonobe K."/>
            <person name="Ishii M."/>
            <person name="Ohtani R."/>
            <person name="Kanamori-Sato M."/>
            <person name="Honoki R."/>
            <person name="Miyazaki D."/>
            <person name="Mochizuki H."/>
            <person name="Umetsu J."/>
            <person name="Higashi K."/>
            <person name="Shibata D."/>
            <person name="Kamiya Y."/>
            <person name="Sato N."/>
            <person name="Nakamura Y."/>
            <person name="Tabata S."/>
            <person name="Ida S."/>
            <person name="Kurokawa K."/>
            <person name="Ohta H."/>
        </authorList>
    </citation>
    <scope>NUCLEOTIDE SEQUENCE [LARGE SCALE GENOMIC DNA]</scope>
    <source>
        <strain evidence="9 10">NIES-2285</strain>
    </source>
</reference>
<dbReference type="InterPro" id="IPR023267">
    <property type="entry name" value="RCMT"/>
</dbReference>
<dbReference type="InterPro" id="IPR049560">
    <property type="entry name" value="MeTrfase_RsmB-F_NOP2_cat"/>
</dbReference>
<keyword evidence="2 6" id="KW-0808">Transferase</keyword>
<dbReference type="Pfam" id="PF21148">
    <property type="entry name" value="NSUN5_fdxn-like"/>
    <property type="match status" value="1"/>
</dbReference>
<evidence type="ECO:0000256" key="7">
    <source>
        <dbReference type="SAM" id="MobiDB-lite"/>
    </source>
</evidence>
<evidence type="ECO:0000256" key="6">
    <source>
        <dbReference type="PROSITE-ProRule" id="PRU01023"/>
    </source>
</evidence>
<dbReference type="Proteomes" id="UP000054558">
    <property type="component" value="Unassembled WGS sequence"/>
</dbReference>
<comment type="catalytic activity">
    <reaction evidence="5">
        <text>a cytidine in 25S rRNA + S-adenosyl-L-methionine = a 5-methylcytidine in 25S rRNA + S-adenosyl-L-homocysteine + H(+)</text>
        <dbReference type="Rhea" id="RHEA:47780"/>
        <dbReference type="Rhea" id="RHEA-COMP:11911"/>
        <dbReference type="Rhea" id="RHEA-COMP:11912"/>
        <dbReference type="ChEBI" id="CHEBI:15378"/>
        <dbReference type="ChEBI" id="CHEBI:57856"/>
        <dbReference type="ChEBI" id="CHEBI:59789"/>
        <dbReference type="ChEBI" id="CHEBI:74483"/>
        <dbReference type="ChEBI" id="CHEBI:82748"/>
    </reaction>
</comment>
<sequence length="628" mass="67721">MGLPAAVEKKVHRQAAIAIGKLLEADEKKQGGASIKTLTLAPGVVAKKATYALTCETLRYLPVLKPVLESTSQLRFSQHLRPELAYVLVYDLLFGQGLSGCAPHEKVVLACKSALRASLARLLVKHGVSSAAELLPAESQRAASTQPRYARINPLKTTLEDALRLLRSSGGAAKSAPSVEQDPLIPNLLVFPPGTDLHDHAMVKDGRLILQGKASCMPAQALHPDPSWTVIDACAAPGNKTIHLAALMGNKGKIIACDADARRLETLKKTVKKAGAKNIDARHQDFLKLDPEAPEHLKVRAILLDPSCSGSGTRLQRMDHLLPSSTERTLGESDPGTPYEPATPADRERVEKLASFQEAAVRHALRFPGLQRLVYSTCSVHRRENEDVVSAVLPTAREKGFRLAPAFPGWPHRGLPVVEGAQHLVRTDAARDQTDGFFVALFERGSGKKSAARGKADASSDISRKRVPPTEKDGRGVPAVNLEGRKEDVELEREAADVAESVERDDGLAEPDFARRAGKRKRKQADNKATGSKRDKQSRNGRGVEPEGALGESVKSARGKLATDAGKTAEGTEDTRSGNGDHSNQSASNDDLEAEPCGTARESLLRRRKAKRERKKAQQRTSQAGEAS</sequence>
<dbReference type="PROSITE" id="PS51686">
    <property type="entry name" value="SAM_MT_RSMB_NOP"/>
    <property type="match status" value="1"/>
</dbReference>
<keyword evidence="4 6" id="KW-0694">RNA-binding</keyword>
<dbReference type="STRING" id="105231.A0A1Y1IKM2"/>
<dbReference type="Pfam" id="PF21153">
    <property type="entry name" value="NSUN5_N"/>
    <property type="match status" value="1"/>
</dbReference>
<feature type="domain" description="SAM-dependent MTase RsmB/NOP-type" evidence="8">
    <location>
        <begin position="138"/>
        <end position="445"/>
    </location>
</feature>
<evidence type="ECO:0000256" key="4">
    <source>
        <dbReference type="ARBA" id="ARBA00022884"/>
    </source>
</evidence>
<keyword evidence="10" id="KW-1185">Reference proteome</keyword>
<comment type="similarity">
    <text evidence="6">Belongs to the class I-like SAM-binding methyltransferase superfamily. RsmB/NOP family.</text>
</comment>
<evidence type="ECO:0000256" key="2">
    <source>
        <dbReference type="ARBA" id="ARBA00022679"/>
    </source>
</evidence>
<evidence type="ECO:0000313" key="10">
    <source>
        <dbReference type="Proteomes" id="UP000054558"/>
    </source>
</evidence>
<feature type="binding site" evidence="6">
    <location>
        <begin position="234"/>
        <end position="240"/>
    </location>
    <ligand>
        <name>S-adenosyl-L-methionine</name>
        <dbReference type="ChEBI" id="CHEBI:59789"/>
    </ligand>
</feature>
<evidence type="ECO:0000259" key="8">
    <source>
        <dbReference type="PROSITE" id="PS51686"/>
    </source>
</evidence>
<dbReference type="CDD" id="cd02440">
    <property type="entry name" value="AdoMet_MTases"/>
    <property type="match status" value="1"/>
</dbReference>
<feature type="compositionally biased region" description="Basic and acidic residues" evidence="7">
    <location>
        <begin position="532"/>
        <end position="545"/>
    </location>
</feature>
<feature type="binding site" evidence="6">
    <location>
        <position position="285"/>
    </location>
    <ligand>
        <name>S-adenosyl-L-methionine</name>
        <dbReference type="ChEBI" id="CHEBI:59789"/>
    </ligand>
</feature>
<protein>
    <recommendedName>
        <fullName evidence="8">SAM-dependent MTase RsmB/NOP-type domain-containing protein</fullName>
    </recommendedName>
</protein>
<feature type="region of interest" description="Disordered" evidence="7">
    <location>
        <begin position="323"/>
        <end position="345"/>
    </location>
</feature>
<feature type="binding site" evidence="6">
    <location>
        <position position="258"/>
    </location>
    <ligand>
        <name>S-adenosyl-L-methionine</name>
        <dbReference type="ChEBI" id="CHEBI:59789"/>
    </ligand>
</feature>
<dbReference type="GO" id="GO:0008173">
    <property type="term" value="F:RNA methyltransferase activity"/>
    <property type="evidence" value="ECO:0007669"/>
    <property type="project" value="InterPro"/>
</dbReference>
<feature type="compositionally biased region" description="Basic and acidic residues" evidence="7">
    <location>
        <begin position="483"/>
        <end position="515"/>
    </location>
</feature>
<dbReference type="InterPro" id="IPR001678">
    <property type="entry name" value="MeTrfase_RsmB-F_NOP2_dom"/>
</dbReference>
<dbReference type="GO" id="GO:0005730">
    <property type="term" value="C:nucleolus"/>
    <property type="evidence" value="ECO:0000318"/>
    <property type="project" value="GO_Central"/>
</dbReference>
<dbReference type="AlphaFoldDB" id="A0A1Y1IKM2"/>
<feature type="binding site" evidence="6">
    <location>
        <position position="305"/>
    </location>
    <ligand>
        <name>S-adenosyl-L-methionine</name>
        <dbReference type="ChEBI" id="CHEBI:59789"/>
    </ligand>
</feature>
<gene>
    <name evidence="9" type="ORF">KFL_005100060</name>
</gene>
<keyword evidence="1 6" id="KW-0489">Methyltransferase</keyword>
<name>A0A1Y1IKM2_KLENI</name>
<dbReference type="InterPro" id="IPR029063">
    <property type="entry name" value="SAM-dependent_MTases_sf"/>
</dbReference>
<dbReference type="GO" id="GO:0003723">
    <property type="term" value="F:RNA binding"/>
    <property type="evidence" value="ECO:0007669"/>
    <property type="project" value="UniProtKB-UniRule"/>
</dbReference>
<dbReference type="Gene3D" id="3.30.70.1170">
    <property type="entry name" value="Sun protein, domain 3"/>
    <property type="match status" value="1"/>
</dbReference>
<dbReference type="FunFam" id="3.40.50.150:FF:000164">
    <property type="entry name" value="Methyltransferase NSUN5, putative"/>
    <property type="match status" value="1"/>
</dbReference>
<feature type="compositionally biased region" description="Polar residues" evidence="7">
    <location>
        <begin position="577"/>
        <end position="589"/>
    </location>
</feature>
<dbReference type="GO" id="GO:0070475">
    <property type="term" value="P:rRNA base methylation"/>
    <property type="evidence" value="ECO:0000318"/>
    <property type="project" value="GO_Central"/>
</dbReference>
<feature type="compositionally biased region" description="Basic and acidic residues" evidence="7">
    <location>
        <begin position="454"/>
        <end position="475"/>
    </location>
</feature>
<dbReference type="EMBL" id="DF237459">
    <property type="protein sequence ID" value="GAQ89316.1"/>
    <property type="molecule type" value="Genomic_DNA"/>
</dbReference>
<feature type="compositionally biased region" description="Basic residues" evidence="7">
    <location>
        <begin position="606"/>
        <end position="618"/>
    </location>
</feature>
<evidence type="ECO:0000313" key="9">
    <source>
        <dbReference type="EMBL" id="GAQ89316.1"/>
    </source>
</evidence>
<dbReference type="OMA" id="SFKSRIY"/>
<dbReference type="PANTHER" id="PTHR22807">
    <property type="entry name" value="NOP2 YEAST -RELATED NOL1/NOP2/FMU SUN DOMAIN-CONTAINING"/>
    <property type="match status" value="1"/>
</dbReference>
<evidence type="ECO:0000256" key="5">
    <source>
        <dbReference type="ARBA" id="ARBA00053002"/>
    </source>
</evidence>
<dbReference type="PRINTS" id="PR02008">
    <property type="entry name" value="RCMTFAMILY"/>
</dbReference>
<dbReference type="Pfam" id="PF01189">
    <property type="entry name" value="Methyltr_RsmB-F"/>
    <property type="match status" value="1"/>
</dbReference>
<dbReference type="SUPFAM" id="SSF53335">
    <property type="entry name" value="S-adenosyl-L-methionine-dependent methyltransferases"/>
    <property type="match status" value="1"/>
</dbReference>
<evidence type="ECO:0000256" key="3">
    <source>
        <dbReference type="ARBA" id="ARBA00022691"/>
    </source>
</evidence>
<feature type="active site" description="Nucleophile" evidence="6">
    <location>
        <position position="378"/>
    </location>
</feature>